<name>A0A4P9W9B2_9FUNG</name>
<evidence type="ECO:0000256" key="2">
    <source>
        <dbReference type="SAM" id="MobiDB-lite"/>
    </source>
</evidence>
<reference evidence="4" key="1">
    <citation type="journal article" date="2018" name="Nat. Microbiol.">
        <title>Leveraging single-cell genomics to expand the fungal tree of life.</title>
        <authorList>
            <person name="Ahrendt S.R."/>
            <person name="Quandt C.A."/>
            <person name="Ciobanu D."/>
            <person name="Clum A."/>
            <person name="Salamov A."/>
            <person name="Andreopoulos B."/>
            <person name="Cheng J.F."/>
            <person name="Woyke T."/>
            <person name="Pelin A."/>
            <person name="Henrissat B."/>
            <person name="Reynolds N.K."/>
            <person name="Benny G.L."/>
            <person name="Smith M.E."/>
            <person name="James T.Y."/>
            <person name="Grigoriev I.V."/>
        </authorList>
    </citation>
    <scope>NUCLEOTIDE SEQUENCE [LARGE SCALE GENOMIC DNA]</scope>
</reference>
<comment type="similarity">
    <text evidence="1">Belongs to the rtf2 family.</text>
</comment>
<organism evidence="3 4">
    <name type="scientific">Blyttiomyces helicus</name>
    <dbReference type="NCBI Taxonomy" id="388810"/>
    <lineage>
        <taxon>Eukaryota</taxon>
        <taxon>Fungi</taxon>
        <taxon>Fungi incertae sedis</taxon>
        <taxon>Chytridiomycota</taxon>
        <taxon>Chytridiomycota incertae sedis</taxon>
        <taxon>Chytridiomycetes</taxon>
        <taxon>Chytridiomycetes incertae sedis</taxon>
        <taxon>Blyttiomyces</taxon>
    </lineage>
</organism>
<dbReference type="InterPro" id="IPR006735">
    <property type="entry name" value="Rtf2"/>
</dbReference>
<dbReference type="PANTHER" id="PTHR12775">
    <property type="entry name" value="PROTEIN C20ORF43 HOMOLOG"/>
    <property type="match status" value="1"/>
</dbReference>
<evidence type="ECO:0000313" key="4">
    <source>
        <dbReference type="Proteomes" id="UP000269721"/>
    </source>
</evidence>
<dbReference type="GO" id="GO:0005634">
    <property type="term" value="C:nucleus"/>
    <property type="evidence" value="ECO:0007669"/>
    <property type="project" value="TreeGrafter"/>
</dbReference>
<feature type="non-terminal residue" evidence="3">
    <location>
        <position position="1"/>
    </location>
</feature>
<feature type="region of interest" description="Disordered" evidence="2">
    <location>
        <begin position="1"/>
        <end position="20"/>
    </location>
</feature>
<dbReference type="Proteomes" id="UP000269721">
    <property type="component" value="Unassembled WGS sequence"/>
</dbReference>
<dbReference type="CDD" id="cd16653">
    <property type="entry name" value="RING-like_Rtf2"/>
    <property type="match status" value="1"/>
</dbReference>
<evidence type="ECO:0000256" key="1">
    <source>
        <dbReference type="ARBA" id="ARBA00009885"/>
    </source>
</evidence>
<dbReference type="AlphaFoldDB" id="A0A4P9W9B2"/>
<feature type="region of interest" description="Disordered" evidence="2">
    <location>
        <begin position="224"/>
        <end position="247"/>
    </location>
</feature>
<accession>A0A4P9W9B2</accession>
<dbReference type="EMBL" id="KZ997463">
    <property type="protein sequence ID" value="RKO87380.1"/>
    <property type="molecule type" value="Genomic_DNA"/>
</dbReference>
<dbReference type="GO" id="GO:0006274">
    <property type="term" value="P:DNA replication termination"/>
    <property type="evidence" value="ECO:0007669"/>
    <property type="project" value="TreeGrafter"/>
</dbReference>
<gene>
    <name evidence="3" type="ORF">BDK51DRAFT_17388</name>
</gene>
<proteinExistence type="inferred from homology"/>
<dbReference type="Pfam" id="PF04641">
    <property type="entry name" value="Rtf2"/>
    <property type="match status" value="1"/>
</dbReference>
<dbReference type="PANTHER" id="PTHR12775:SF0">
    <property type="entry name" value="REPLICATION TERMINATION FACTOR 2"/>
    <property type="match status" value="1"/>
</dbReference>
<protein>
    <submittedName>
        <fullName evidence="3">Rtf2 RING-finger-domain-containing protein</fullName>
    </submittedName>
</protein>
<evidence type="ECO:0000313" key="3">
    <source>
        <dbReference type="EMBL" id="RKO87380.1"/>
    </source>
</evidence>
<dbReference type="InterPro" id="IPR027799">
    <property type="entry name" value="Rtf2_RING-finger"/>
</dbReference>
<dbReference type="OrthoDB" id="247013at2759"/>
<sequence length="321" mass="34725">DGGSIPKRDELVKTKKAPERPDARSQLAAAWFSCTLSKAPLERPIVACNLGRLYNREAVLRFLLDRSSFGDGDQLCTHVRSLKDVTILNLTPNPLATQASTSSIIVSTISDKPNVAAFVCPITQREMNGKARFSFISSCGCVVSDAALREVPSKSCIVCTAPFEQDDVVPVNPREEELDGLLARMERIKEKRVAEAEAKKAAKAAKKEAKAKSKVALNTIAAADAGDSDSDETKRKKRKRVAKDSDAAAAIAKRAATEARVNINMPLPNLADRSQLPASMRVQSEAIKSLYAKKDKDGKVIGEKAGNYLTMGTFNRFAAGF</sequence>
<keyword evidence="4" id="KW-1185">Reference proteome</keyword>